<evidence type="ECO:0000256" key="4">
    <source>
        <dbReference type="ARBA" id="ARBA00022692"/>
    </source>
</evidence>
<dbReference type="Proteomes" id="UP000254387">
    <property type="component" value="Unassembled WGS sequence"/>
</dbReference>
<evidence type="ECO:0000259" key="11">
    <source>
        <dbReference type="SMART" id="SM00771"/>
    </source>
</evidence>
<protein>
    <recommendedName>
        <fullName evidence="8">Cell division protein ZipA</fullName>
    </recommendedName>
</protein>
<dbReference type="EMBL" id="UGMN01000004">
    <property type="protein sequence ID" value="STV56663.1"/>
    <property type="molecule type" value="Genomic_DNA"/>
</dbReference>
<feature type="region of interest" description="Disordered" evidence="10">
    <location>
        <begin position="1"/>
        <end position="20"/>
    </location>
</feature>
<feature type="compositionally biased region" description="Pro residues" evidence="10">
    <location>
        <begin position="46"/>
        <end position="55"/>
    </location>
</feature>
<keyword evidence="2 9" id="KW-0997">Cell inner membrane</keyword>
<dbReference type="SMART" id="SM00771">
    <property type="entry name" value="ZipA_C"/>
    <property type="match status" value="1"/>
</dbReference>
<dbReference type="GO" id="GO:0000917">
    <property type="term" value="P:division septum assembly"/>
    <property type="evidence" value="ECO:0007669"/>
    <property type="project" value="TreeGrafter"/>
</dbReference>
<evidence type="ECO:0000256" key="6">
    <source>
        <dbReference type="ARBA" id="ARBA00023136"/>
    </source>
</evidence>
<evidence type="ECO:0000256" key="8">
    <source>
        <dbReference type="RuleBase" id="RU003612"/>
    </source>
</evidence>
<evidence type="ECO:0000256" key="10">
    <source>
        <dbReference type="SAM" id="MobiDB-lite"/>
    </source>
</evidence>
<comment type="subcellular location">
    <subcellularLocation>
        <location evidence="9">Cell inner membrane</location>
        <topology evidence="9">Single-pass type I membrane protein</topology>
    </subcellularLocation>
</comment>
<dbReference type="Pfam" id="PF04354">
    <property type="entry name" value="ZipA_C"/>
    <property type="match status" value="1"/>
</dbReference>
<gene>
    <name evidence="12" type="primary">zipA_1</name>
    <name evidence="12" type="ORF">NCTC5053_06060</name>
</gene>
<dbReference type="InterPro" id="IPR036765">
    <property type="entry name" value="ZipA_FtsZ-bd_C_sf"/>
</dbReference>
<feature type="region of interest" description="Disordered" evidence="10">
    <location>
        <begin position="37"/>
        <end position="71"/>
    </location>
</feature>
<keyword evidence="7 8" id="KW-0131">Cell cycle</keyword>
<dbReference type="SUPFAM" id="SSF64383">
    <property type="entry name" value="Cell-division protein ZipA, C-terminal domain"/>
    <property type="match status" value="1"/>
</dbReference>
<name>A0A378BYX1_KLEPN</name>
<evidence type="ECO:0000256" key="5">
    <source>
        <dbReference type="ARBA" id="ARBA00022989"/>
    </source>
</evidence>
<dbReference type="AlphaFoldDB" id="A0A378BYX1"/>
<reference evidence="12 13" key="1">
    <citation type="submission" date="2018-06" db="EMBL/GenBank/DDBJ databases">
        <authorList>
            <consortium name="Pathogen Informatics"/>
            <person name="Doyle S."/>
        </authorList>
    </citation>
    <scope>NUCLEOTIDE SEQUENCE [LARGE SCALE GENOMIC DNA]</scope>
    <source>
        <strain evidence="12 13">NCTC5053</strain>
    </source>
</reference>
<accession>A0A378BYX1</accession>
<sequence>MRLRRLAGNSRNLRSRPYNRNTSRSLLCSSLFAPQPVTPTVAQPQPAAPQQPAPQPVAASQQPAAPQPKERKETVIVMNVAAHHGAQLNGEVLINSIQQAGFKFGEMNIFHRHLSPDGSGPVLFSLANMVKPEPSIRTAWRI</sequence>
<comment type="function">
    <text evidence="8">Essential cell division protein that stabilizes the FtsZ protofilaments by cross-linking them and that serves as a cytoplasmic membrane anchor for the Z ring. Also required for the recruitment to the septal ring of downstream cell division proteins.</text>
</comment>
<keyword evidence="6 9" id="KW-0472">Membrane</keyword>
<dbReference type="InterPro" id="IPR007449">
    <property type="entry name" value="ZipA_FtsZ-bd_C"/>
</dbReference>
<evidence type="ECO:0000256" key="9">
    <source>
        <dbReference type="RuleBase" id="RU003613"/>
    </source>
</evidence>
<keyword evidence="4 9" id="KW-0812">Transmembrane</keyword>
<proteinExistence type="inferred from homology"/>
<dbReference type="GO" id="GO:0005886">
    <property type="term" value="C:plasma membrane"/>
    <property type="evidence" value="ECO:0007669"/>
    <property type="project" value="UniProtKB-SubCell"/>
</dbReference>
<comment type="similarity">
    <text evidence="8">Belongs to the ZipA family.</text>
</comment>
<keyword evidence="5" id="KW-1133">Transmembrane helix</keyword>
<keyword evidence="3 8" id="KW-0132">Cell division</keyword>
<keyword evidence="1 9" id="KW-1003">Cell membrane</keyword>
<evidence type="ECO:0000313" key="12">
    <source>
        <dbReference type="EMBL" id="STV56663.1"/>
    </source>
</evidence>
<dbReference type="Gene3D" id="3.30.1400.10">
    <property type="entry name" value="ZipA, C-terminal FtsZ-binding domain"/>
    <property type="match status" value="1"/>
</dbReference>
<evidence type="ECO:0000256" key="7">
    <source>
        <dbReference type="ARBA" id="ARBA00023306"/>
    </source>
</evidence>
<evidence type="ECO:0000256" key="2">
    <source>
        <dbReference type="ARBA" id="ARBA00022519"/>
    </source>
</evidence>
<dbReference type="GO" id="GO:0032153">
    <property type="term" value="C:cell division site"/>
    <property type="evidence" value="ECO:0007669"/>
    <property type="project" value="TreeGrafter"/>
</dbReference>
<dbReference type="InterPro" id="IPR011919">
    <property type="entry name" value="Cell_div_ZipA"/>
</dbReference>
<organism evidence="12 13">
    <name type="scientific">Klebsiella pneumoniae</name>
    <dbReference type="NCBI Taxonomy" id="573"/>
    <lineage>
        <taxon>Bacteria</taxon>
        <taxon>Pseudomonadati</taxon>
        <taxon>Pseudomonadota</taxon>
        <taxon>Gammaproteobacteria</taxon>
        <taxon>Enterobacterales</taxon>
        <taxon>Enterobacteriaceae</taxon>
        <taxon>Klebsiella/Raoultella group</taxon>
        <taxon>Klebsiella</taxon>
        <taxon>Klebsiella pneumoniae complex</taxon>
    </lineage>
</organism>
<evidence type="ECO:0000313" key="13">
    <source>
        <dbReference type="Proteomes" id="UP000254387"/>
    </source>
</evidence>
<evidence type="ECO:0000256" key="1">
    <source>
        <dbReference type="ARBA" id="ARBA00022475"/>
    </source>
</evidence>
<dbReference type="PANTHER" id="PTHR38685">
    <property type="entry name" value="CELL DIVISION PROTEIN ZIPA"/>
    <property type="match status" value="1"/>
</dbReference>
<feature type="domain" description="ZipA C-terminal FtsZ-binding" evidence="11">
    <location>
        <begin position="72"/>
        <end position="142"/>
    </location>
</feature>
<dbReference type="PANTHER" id="PTHR38685:SF1">
    <property type="entry name" value="CELL DIVISION PROTEIN ZIPA"/>
    <property type="match status" value="1"/>
</dbReference>
<evidence type="ECO:0000256" key="3">
    <source>
        <dbReference type="ARBA" id="ARBA00022618"/>
    </source>
</evidence>